<dbReference type="Proteomes" id="UP001627154">
    <property type="component" value="Unassembled WGS sequence"/>
</dbReference>
<dbReference type="GO" id="GO:0008270">
    <property type="term" value="F:zinc ion binding"/>
    <property type="evidence" value="ECO:0007669"/>
    <property type="project" value="UniProtKB-KW"/>
</dbReference>
<proteinExistence type="predicted"/>
<evidence type="ECO:0000259" key="3">
    <source>
        <dbReference type="PROSITE" id="PS50158"/>
    </source>
</evidence>
<organism evidence="4 5">
    <name type="scientific">Trichogramma kaykai</name>
    <dbReference type="NCBI Taxonomy" id="54128"/>
    <lineage>
        <taxon>Eukaryota</taxon>
        <taxon>Metazoa</taxon>
        <taxon>Ecdysozoa</taxon>
        <taxon>Arthropoda</taxon>
        <taxon>Hexapoda</taxon>
        <taxon>Insecta</taxon>
        <taxon>Pterygota</taxon>
        <taxon>Neoptera</taxon>
        <taxon>Endopterygota</taxon>
        <taxon>Hymenoptera</taxon>
        <taxon>Apocrita</taxon>
        <taxon>Proctotrupomorpha</taxon>
        <taxon>Chalcidoidea</taxon>
        <taxon>Trichogrammatidae</taxon>
        <taxon>Trichogramma</taxon>
    </lineage>
</organism>
<dbReference type="InterPro" id="IPR001878">
    <property type="entry name" value="Znf_CCHC"/>
</dbReference>
<feature type="region of interest" description="Disordered" evidence="2">
    <location>
        <begin position="239"/>
        <end position="270"/>
    </location>
</feature>
<dbReference type="EMBL" id="JBJJXI010000106">
    <property type="protein sequence ID" value="KAL3392209.1"/>
    <property type="molecule type" value="Genomic_DNA"/>
</dbReference>
<feature type="domain" description="CCHC-type" evidence="3">
    <location>
        <begin position="276"/>
        <end position="290"/>
    </location>
</feature>
<dbReference type="InterPro" id="IPR036875">
    <property type="entry name" value="Znf_CCHC_sf"/>
</dbReference>
<gene>
    <name evidence="4" type="ORF">TKK_013042</name>
</gene>
<dbReference type="PANTHER" id="PTHR33198:SF19">
    <property type="entry name" value="CCHC-TYPE DOMAIN-CONTAINING PROTEIN"/>
    <property type="match status" value="1"/>
</dbReference>
<sequence>MSESGNSDEVDEPTRQEIIQQLESAGIQYSAKDSTKRLKGKLKKATEDTPREQSKSEVKPSEVNTVSAMTTIDSKVKLEFELGKNNWETFVERFELYFFANGISDEKKQAAILLTRVSADTYKLAKNLCHPEKLMDKKFNEVSKLLSDHLCPKPPETIERCKFYAAQQGPFEKLADFGARLKELSLNCNFADLETALRDQLVCGLKDHASKTELFKQEKLTYAGAYKIALAREKAEMNTTTAEKLSESNRHDDNIHSVKANDNKSHKNKSNSSLVCYCCEKPNHIARNCKHRQQTCRNCKRQGHLEAMCRSQKKKI</sequence>
<comment type="caution">
    <text evidence="4">The sequence shown here is derived from an EMBL/GenBank/DDBJ whole genome shotgun (WGS) entry which is preliminary data.</text>
</comment>
<evidence type="ECO:0000313" key="5">
    <source>
        <dbReference type="Proteomes" id="UP001627154"/>
    </source>
</evidence>
<feature type="compositionally biased region" description="Basic and acidic residues" evidence="2">
    <location>
        <begin position="244"/>
        <end position="265"/>
    </location>
</feature>
<dbReference type="AlphaFoldDB" id="A0ABD2WHX5"/>
<evidence type="ECO:0000256" key="1">
    <source>
        <dbReference type="PROSITE-ProRule" id="PRU00047"/>
    </source>
</evidence>
<evidence type="ECO:0000313" key="4">
    <source>
        <dbReference type="EMBL" id="KAL3392209.1"/>
    </source>
</evidence>
<dbReference type="PROSITE" id="PS50158">
    <property type="entry name" value="ZF_CCHC"/>
    <property type="match status" value="1"/>
</dbReference>
<protein>
    <recommendedName>
        <fullName evidence="3">CCHC-type domain-containing protein</fullName>
    </recommendedName>
</protein>
<feature type="compositionally biased region" description="Basic and acidic residues" evidence="2">
    <location>
        <begin position="44"/>
        <end position="60"/>
    </location>
</feature>
<dbReference type="SUPFAM" id="SSF57756">
    <property type="entry name" value="Retrovirus zinc finger-like domains"/>
    <property type="match status" value="1"/>
</dbReference>
<feature type="region of interest" description="Disordered" evidence="2">
    <location>
        <begin position="32"/>
        <end position="62"/>
    </location>
</feature>
<dbReference type="SMART" id="SM00343">
    <property type="entry name" value="ZnF_C2HC"/>
    <property type="match status" value="2"/>
</dbReference>
<name>A0ABD2WHX5_9HYME</name>
<dbReference type="PANTHER" id="PTHR33198">
    <property type="entry name" value="ANK_REP_REGION DOMAIN-CONTAINING PROTEIN-RELATED"/>
    <property type="match status" value="1"/>
</dbReference>
<evidence type="ECO:0000256" key="2">
    <source>
        <dbReference type="SAM" id="MobiDB-lite"/>
    </source>
</evidence>
<keyword evidence="1" id="KW-0863">Zinc-finger</keyword>
<keyword evidence="1" id="KW-0479">Metal-binding</keyword>
<reference evidence="4 5" key="1">
    <citation type="journal article" date="2024" name="bioRxiv">
        <title>A reference genome for Trichogramma kaykai: A tiny desert-dwelling parasitoid wasp with competing sex-ratio distorters.</title>
        <authorList>
            <person name="Culotta J."/>
            <person name="Lindsey A.R."/>
        </authorList>
    </citation>
    <scope>NUCLEOTIDE SEQUENCE [LARGE SCALE GENOMIC DNA]</scope>
    <source>
        <strain evidence="4 5">KSX58</strain>
    </source>
</reference>
<keyword evidence="1" id="KW-0862">Zinc</keyword>
<accession>A0ABD2WHX5</accession>
<keyword evidence="5" id="KW-1185">Reference proteome</keyword>
<dbReference type="Gene3D" id="4.10.60.10">
    <property type="entry name" value="Zinc finger, CCHC-type"/>
    <property type="match status" value="1"/>
</dbReference>